<proteinExistence type="predicted"/>
<reference evidence="2" key="1">
    <citation type="submission" date="2023-06" db="EMBL/GenBank/DDBJ databases">
        <title>Genome-scale phylogeny and comparative genomics of the fungal order Sordariales.</title>
        <authorList>
            <consortium name="Lawrence Berkeley National Laboratory"/>
            <person name="Hensen N."/>
            <person name="Bonometti L."/>
            <person name="Westerberg I."/>
            <person name="Brannstrom I.O."/>
            <person name="Guillou S."/>
            <person name="Cros-Aarteil S."/>
            <person name="Calhoun S."/>
            <person name="Haridas S."/>
            <person name="Kuo A."/>
            <person name="Mondo S."/>
            <person name="Pangilinan J."/>
            <person name="Riley R."/>
            <person name="Labutti K."/>
            <person name="Andreopoulos B."/>
            <person name="Lipzen A."/>
            <person name="Chen C."/>
            <person name="Yanf M."/>
            <person name="Daum C."/>
            <person name="Ng V."/>
            <person name="Clum A."/>
            <person name="Steindorff A."/>
            <person name="Ohm R."/>
            <person name="Martin F."/>
            <person name="Silar P."/>
            <person name="Natvig D."/>
            <person name="Lalanne C."/>
            <person name="Gautier V."/>
            <person name="Ament-Velasquez S.L."/>
            <person name="Kruys A."/>
            <person name="Hutchinson M.I."/>
            <person name="Powell A.J."/>
            <person name="Barry K."/>
            <person name="Miller A.N."/>
            <person name="Grigoriev I.V."/>
            <person name="Debuchy R."/>
            <person name="Gladieux P."/>
            <person name="Thoren M.H."/>
            <person name="Johannesson H."/>
        </authorList>
    </citation>
    <scope>NUCLEOTIDE SEQUENCE</scope>
    <source>
        <strain evidence="2">PSN4</strain>
    </source>
</reference>
<evidence type="ECO:0000313" key="3">
    <source>
        <dbReference type="Proteomes" id="UP001239445"/>
    </source>
</evidence>
<name>A0AAJ0F4C6_9PEZI</name>
<organism evidence="2 3">
    <name type="scientific">Echria macrotheca</name>
    <dbReference type="NCBI Taxonomy" id="438768"/>
    <lineage>
        <taxon>Eukaryota</taxon>
        <taxon>Fungi</taxon>
        <taxon>Dikarya</taxon>
        <taxon>Ascomycota</taxon>
        <taxon>Pezizomycotina</taxon>
        <taxon>Sordariomycetes</taxon>
        <taxon>Sordariomycetidae</taxon>
        <taxon>Sordariales</taxon>
        <taxon>Schizotheciaceae</taxon>
        <taxon>Echria</taxon>
    </lineage>
</organism>
<evidence type="ECO:0000313" key="2">
    <source>
        <dbReference type="EMBL" id="KAK1750208.1"/>
    </source>
</evidence>
<gene>
    <name evidence="2" type="ORF">QBC47DRAFT_365375</name>
</gene>
<feature type="region of interest" description="Disordered" evidence="1">
    <location>
        <begin position="149"/>
        <end position="174"/>
    </location>
</feature>
<feature type="compositionally biased region" description="Polar residues" evidence="1">
    <location>
        <begin position="17"/>
        <end position="27"/>
    </location>
</feature>
<feature type="compositionally biased region" description="Low complexity" evidence="1">
    <location>
        <begin position="150"/>
        <end position="165"/>
    </location>
</feature>
<evidence type="ECO:0000256" key="1">
    <source>
        <dbReference type="SAM" id="MobiDB-lite"/>
    </source>
</evidence>
<sequence length="263" mass="28055">MLSSAEEPPPSPKLKLTETSPKTNHQADQAADTHSPPELAPPDEALATSTYGFRRLCYSGRSAQSLMTCGELAVDKSGPAAIADCRVLQKHQEGLGRNRSQHELRIALGLVDSRPIAALHLAGRCRTAASAAYKHPGRMLHPEISAAASGEVGTDVTDPTTDGQGLSSKPAGKLQPVRKLRGGVSAGSDWMVPESSNFVTALFPLTAHGLPDPALQSWRHVVMDAASRRLNKAEADCESCSNMNRHFPPGLHFRAGRRRCTAS</sequence>
<feature type="region of interest" description="Disordered" evidence="1">
    <location>
        <begin position="1"/>
        <end position="44"/>
    </location>
</feature>
<dbReference type="EMBL" id="MU839848">
    <property type="protein sequence ID" value="KAK1750208.1"/>
    <property type="molecule type" value="Genomic_DNA"/>
</dbReference>
<dbReference type="AlphaFoldDB" id="A0AAJ0F4C6"/>
<accession>A0AAJ0F4C6</accession>
<protein>
    <submittedName>
        <fullName evidence="2">Uncharacterized protein</fullName>
    </submittedName>
</protein>
<keyword evidence="3" id="KW-1185">Reference proteome</keyword>
<dbReference type="Proteomes" id="UP001239445">
    <property type="component" value="Unassembled WGS sequence"/>
</dbReference>
<comment type="caution">
    <text evidence="2">The sequence shown here is derived from an EMBL/GenBank/DDBJ whole genome shotgun (WGS) entry which is preliminary data.</text>
</comment>